<evidence type="ECO:0000259" key="1">
    <source>
        <dbReference type="PROSITE" id="PS50106"/>
    </source>
</evidence>
<evidence type="ECO:0000313" key="3">
    <source>
        <dbReference type="Proteomes" id="UP000316598"/>
    </source>
</evidence>
<organism evidence="2 3">
    <name type="scientific">Rubripirellula amarantea</name>
    <dbReference type="NCBI Taxonomy" id="2527999"/>
    <lineage>
        <taxon>Bacteria</taxon>
        <taxon>Pseudomonadati</taxon>
        <taxon>Planctomycetota</taxon>
        <taxon>Planctomycetia</taxon>
        <taxon>Pirellulales</taxon>
        <taxon>Pirellulaceae</taxon>
        <taxon>Rubripirellula</taxon>
    </lineage>
</organism>
<comment type="caution">
    <text evidence="2">The sequence shown here is derived from an EMBL/GenBank/DDBJ whole genome shotgun (WGS) entry which is preliminary data.</text>
</comment>
<dbReference type="PROSITE" id="PS50106">
    <property type="entry name" value="PDZ"/>
    <property type="match status" value="1"/>
</dbReference>
<dbReference type="RefSeq" id="WP_146514568.1">
    <property type="nucleotide sequence ID" value="NZ_SJPI01000001.1"/>
</dbReference>
<dbReference type="Pfam" id="PF17820">
    <property type="entry name" value="PDZ_6"/>
    <property type="match status" value="1"/>
</dbReference>
<proteinExistence type="predicted"/>
<dbReference type="Proteomes" id="UP000316598">
    <property type="component" value="Unassembled WGS sequence"/>
</dbReference>
<protein>
    <submittedName>
        <fullName evidence="2">PDZ domain (Also known as DHR or GLGF)</fullName>
    </submittedName>
</protein>
<keyword evidence="3" id="KW-1185">Reference proteome</keyword>
<dbReference type="OrthoDB" id="289954at2"/>
<dbReference type="SMART" id="SM00228">
    <property type="entry name" value="PDZ"/>
    <property type="match status" value="1"/>
</dbReference>
<reference evidence="2 3" key="1">
    <citation type="submission" date="2019-02" db="EMBL/GenBank/DDBJ databases">
        <title>Deep-cultivation of Planctomycetes and their phenomic and genomic characterization uncovers novel biology.</title>
        <authorList>
            <person name="Wiegand S."/>
            <person name="Jogler M."/>
            <person name="Boedeker C."/>
            <person name="Pinto D."/>
            <person name="Vollmers J."/>
            <person name="Rivas-Marin E."/>
            <person name="Kohn T."/>
            <person name="Peeters S.H."/>
            <person name="Heuer A."/>
            <person name="Rast P."/>
            <person name="Oberbeckmann S."/>
            <person name="Bunk B."/>
            <person name="Jeske O."/>
            <person name="Meyerdierks A."/>
            <person name="Storesund J.E."/>
            <person name="Kallscheuer N."/>
            <person name="Luecker S."/>
            <person name="Lage O.M."/>
            <person name="Pohl T."/>
            <person name="Merkel B.J."/>
            <person name="Hornburger P."/>
            <person name="Mueller R.-W."/>
            <person name="Bruemmer F."/>
            <person name="Labrenz M."/>
            <person name="Spormann A.M."/>
            <person name="Op Den Camp H."/>
            <person name="Overmann J."/>
            <person name="Amann R."/>
            <person name="Jetten M.S.M."/>
            <person name="Mascher T."/>
            <person name="Medema M.H."/>
            <person name="Devos D.P."/>
            <person name="Kaster A.-K."/>
            <person name="Ovreas L."/>
            <person name="Rohde M."/>
            <person name="Galperin M.Y."/>
            <person name="Jogler C."/>
        </authorList>
    </citation>
    <scope>NUCLEOTIDE SEQUENCE [LARGE SCALE GENOMIC DNA]</scope>
    <source>
        <strain evidence="2 3">Pla22</strain>
    </source>
</reference>
<dbReference type="Gene3D" id="2.30.42.10">
    <property type="match status" value="1"/>
</dbReference>
<dbReference type="InterPro" id="IPR041489">
    <property type="entry name" value="PDZ_6"/>
</dbReference>
<dbReference type="InterPro" id="IPR001478">
    <property type="entry name" value="PDZ"/>
</dbReference>
<accession>A0A5C5WUW4</accession>
<sequence length="236" mass="25088">MSPTTKPIAIICVALFVSSLGLPSLCRAQNELAPVVSDAGWGFETKPIPQILRLHLPQLRHGLLVESVADNGAADVRGLRSGDILLQINGIPVTDAKRLVPATNAQLVMVLRRGQIHMLPPTDPQTAVASFPAYPTPMNPGTFRGNRRWGVHTSAASGPAASSSAASNASASGQGEAVSISQANDRFSVEMRLPALSNRAVILRGTREQIEDQIADANYIPELEARVRQELDSAGF</sequence>
<dbReference type="InterPro" id="IPR036034">
    <property type="entry name" value="PDZ_sf"/>
</dbReference>
<dbReference type="EMBL" id="SJPI01000001">
    <property type="protein sequence ID" value="TWT54537.1"/>
    <property type="molecule type" value="Genomic_DNA"/>
</dbReference>
<dbReference type="AlphaFoldDB" id="A0A5C5WUW4"/>
<dbReference type="SUPFAM" id="SSF50156">
    <property type="entry name" value="PDZ domain-like"/>
    <property type="match status" value="1"/>
</dbReference>
<evidence type="ECO:0000313" key="2">
    <source>
        <dbReference type="EMBL" id="TWT54537.1"/>
    </source>
</evidence>
<feature type="domain" description="PDZ" evidence="1">
    <location>
        <begin position="62"/>
        <end position="115"/>
    </location>
</feature>
<gene>
    <name evidence="2" type="ORF">Pla22_21850</name>
</gene>
<name>A0A5C5WUW4_9BACT</name>